<dbReference type="SMART" id="SM00892">
    <property type="entry name" value="Endonuclease_NS"/>
    <property type="match status" value="1"/>
</dbReference>
<evidence type="ECO:0000259" key="11">
    <source>
        <dbReference type="SMART" id="SM00477"/>
    </source>
</evidence>
<dbReference type="OrthoDB" id="9811262at2"/>
<dbReference type="InterPro" id="IPR044925">
    <property type="entry name" value="His-Me_finger_sf"/>
</dbReference>
<accession>A0A246GAP0</accession>
<dbReference type="AlphaFoldDB" id="A0A246GAP0"/>
<protein>
    <recommendedName>
        <fullName evidence="10">Endonuclease</fullName>
        <ecNumber evidence="10">3.1.30.-</ecNumber>
    </recommendedName>
</protein>
<evidence type="ECO:0000256" key="3">
    <source>
        <dbReference type="ARBA" id="ARBA00022722"/>
    </source>
</evidence>
<dbReference type="EC" id="3.1.30.-" evidence="10"/>
<keyword evidence="4 9" id="KW-0479">Metal-binding</keyword>
<dbReference type="InterPro" id="IPR018524">
    <property type="entry name" value="DNA/RNA_endonuclease_AS"/>
</dbReference>
<dbReference type="InterPro" id="IPR001604">
    <property type="entry name" value="Endo_G_ENPP1-like_dom"/>
</dbReference>
<dbReference type="GO" id="GO:0046872">
    <property type="term" value="F:metal ion binding"/>
    <property type="evidence" value="ECO:0007669"/>
    <property type="project" value="UniProtKB-KW"/>
</dbReference>
<evidence type="ECO:0000256" key="1">
    <source>
        <dbReference type="ARBA" id="ARBA00001946"/>
    </source>
</evidence>
<dbReference type="SUPFAM" id="SSF54060">
    <property type="entry name" value="His-Me finger endonucleases"/>
    <property type="match status" value="1"/>
</dbReference>
<comment type="cofactor">
    <cofactor evidence="1 10">
        <name>Mg(2+)</name>
        <dbReference type="ChEBI" id="CHEBI:18420"/>
    </cofactor>
</comment>
<evidence type="ECO:0000256" key="9">
    <source>
        <dbReference type="PIRSR" id="PIRSR640255-2"/>
    </source>
</evidence>
<dbReference type="PANTHER" id="PTHR13966:SF5">
    <property type="entry name" value="ENDONUCLEASE G, MITOCHONDRIAL"/>
    <property type="match status" value="1"/>
</dbReference>
<comment type="similarity">
    <text evidence="2 10">Belongs to the DNA/RNA non-specific endonuclease family.</text>
</comment>
<dbReference type="EMBL" id="MTCY01000019">
    <property type="protein sequence ID" value="OWP77188.1"/>
    <property type="molecule type" value="Genomic_DNA"/>
</dbReference>
<evidence type="ECO:0000256" key="4">
    <source>
        <dbReference type="ARBA" id="ARBA00022723"/>
    </source>
</evidence>
<evidence type="ECO:0000256" key="2">
    <source>
        <dbReference type="ARBA" id="ARBA00010052"/>
    </source>
</evidence>
<dbReference type="CDD" id="cd00091">
    <property type="entry name" value="NUC"/>
    <property type="match status" value="1"/>
</dbReference>
<dbReference type="InterPro" id="IPR020821">
    <property type="entry name" value="ENPP1-3/EXOG-like_nuc-like"/>
</dbReference>
<dbReference type="GO" id="GO:0004519">
    <property type="term" value="F:endonuclease activity"/>
    <property type="evidence" value="ECO:0007669"/>
    <property type="project" value="UniProtKB-UniRule"/>
</dbReference>
<evidence type="ECO:0000256" key="10">
    <source>
        <dbReference type="RuleBase" id="RU366055"/>
    </source>
</evidence>
<keyword evidence="5 10" id="KW-0255">Endonuclease</keyword>
<evidence type="ECO:0000313" key="14">
    <source>
        <dbReference type="Proteomes" id="UP000198034"/>
    </source>
</evidence>
<evidence type="ECO:0000256" key="8">
    <source>
        <dbReference type="PIRSR" id="PIRSR640255-1"/>
    </source>
</evidence>
<comment type="caution">
    <text evidence="13">The sequence shown here is derived from an EMBL/GenBank/DDBJ whole genome shotgun (WGS) entry which is preliminary data.</text>
</comment>
<feature type="binding site" evidence="9">
    <location>
        <position position="166"/>
    </location>
    <ligand>
        <name>Mg(2+)</name>
        <dbReference type="ChEBI" id="CHEBI:18420"/>
        <note>catalytic</note>
    </ligand>
</feature>
<keyword evidence="6 10" id="KW-0378">Hydrolase</keyword>
<dbReference type="Proteomes" id="UP000198034">
    <property type="component" value="Unassembled WGS sequence"/>
</dbReference>
<dbReference type="GO" id="GO:0016787">
    <property type="term" value="F:hydrolase activity"/>
    <property type="evidence" value="ECO:0007669"/>
    <property type="project" value="UniProtKB-KW"/>
</dbReference>
<evidence type="ECO:0000256" key="6">
    <source>
        <dbReference type="ARBA" id="ARBA00022801"/>
    </source>
</evidence>
<dbReference type="PROSITE" id="PS01070">
    <property type="entry name" value="NUCLEASE_NON_SPEC"/>
    <property type="match status" value="1"/>
</dbReference>
<evidence type="ECO:0000313" key="13">
    <source>
        <dbReference type="EMBL" id="OWP77188.1"/>
    </source>
</evidence>
<evidence type="ECO:0000256" key="7">
    <source>
        <dbReference type="ARBA" id="ARBA00022842"/>
    </source>
</evidence>
<name>A0A246GAP0_9FLAO</name>
<sequence length="297" mass="32909">MKNLKRLTCLVLACQTLVFCSREDAATSSSPEAKAEIQRKIEKASSVDNGDMMLGNPSKANQNDYDNYLLGKDNYTLSYNNKKGTPNWTSWHLNQKNLGSASRANDFRADNALSSGTFFLVSPNHYKDSGFDRGHMCPSADRTNTFQANSETFLMTNMVPQSPKNNQQTWEGLEERLRQFVKNDNKEVYIVAGPNGQGGTGKNGGITKFLANGKICVPASTWKIAVILDEGDNDLARIDKNTTIIAIDVPNNQNIDRDWKKYVVKVSDIEQKTGFSFFSNMTSTVAKALKAKVYSGS</sequence>
<organism evidence="13 14">
    <name type="scientific">Flavobacterium columnare</name>
    <dbReference type="NCBI Taxonomy" id="996"/>
    <lineage>
        <taxon>Bacteria</taxon>
        <taxon>Pseudomonadati</taxon>
        <taxon>Bacteroidota</taxon>
        <taxon>Flavobacteriia</taxon>
        <taxon>Flavobacteriales</taxon>
        <taxon>Flavobacteriaceae</taxon>
        <taxon>Flavobacterium</taxon>
    </lineage>
</organism>
<dbReference type="PANTHER" id="PTHR13966">
    <property type="entry name" value="ENDONUCLEASE RELATED"/>
    <property type="match status" value="1"/>
</dbReference>
<feature type="domain" description="DNA/RNA non-specific endonuclease/pyrophosphatase/phosphodiesterase" evidence="12">
    <location>
        <begin position="71"/>
        <end position="284"/>
    </location>
</feature>
<dbReference type="Pfam" id="PF01223">
    <property type="entry name" value="Endonuclease_NS"/>
    <property type="match status" value="1"/>
</dbReference>
<feature type="active site" description="Proton acceptor" evidence="8">
    <location>
        <position position="135"/>
    </location>
</feature>
<dbReference type="InterPro" id="IPR044929">
    <property type="entry name" value="DNA/RNA_non-sp_Endonuclease_sf"/>
</dbReference>
<dbReference type="SMART" id="SM00477">
    <property type="entry name" value="NUC"/>
    <property type="match status" value="1"/>
</dbReference>
<keyword evidence="7" id="KW-0460">Magnesium</keyword>
<evidence type="ECO:0000256" key="5">
    <source>
        <dbReference type="ARBA" id="ARBA00022759"/>
    </source>
</evidence>
<keyword evidence="3 10" id="KW-0540">Nuclease</keyword>
<dbReference type="InterPro" id="IPR040255">
    <property type="entry name" value="Non-specific_endonuclease"/>
</dbReference>
<feature type="domain" description="ENPP1-3/EXOG-like endonuclease/phosphodiesterase" evidence="11">
    <location>
        <begin position="72"/>
        <end position="284"/>
    </location>
</feature>
<reference evidence="13 14" key="1">
    <citation type="journal article" date="2017" name="Infect. Genet. Evol.">
        <title>Comparative genome analysis of fish pathogen Flavobacterium columnare reveals extensive sequence diversity within the species.</title>
        <authorList>
            <person name="Kayansamruaj P."/>
            <person name="Dong H.T."/>
            <person name="Hirono I."/>
            <person name="Kondo H."/>
            <person name="Senapin S."/>
            <person name="Rodkhum C."/>
        </authorList>
    </citation>
    <scope>NUCLEOTIDE SEQUENCE [LARGE SCALE GENOMIC DNA]</scope>
    <source>
        <strain evidence="13 14">1214</strain>
    </source>
</reference>
<dbReference type="GO" id="GO:0003676">
    <property type="term" value="F:nucleic acid binding"/>
    <property type="evidence" value="ECO:0007669"/>
    <property type="project" value="InterPro"/>
</dbReference>
<proteinExistence type="inferred from homology"/>
<evidence type="ECO:0000259" key="12">
    <source>
        <dbReference type="SMART" id="SM00892"/>
    </source>
</evidence>
<dbReference type="Gene3D" id="3.40.570.10">
    <property type="entry name" value="Extracellular Endonuclease, subunit A"/>
    <property type="match status" value="1"/>
</dbReference>
<gene>
    <name evidence="13" type="ORF">BWK62_07990</name>
</gene>